<name>A0A480B4W4_9FIRM</name>
<protein>
    <recommendedName>
        <fullName evidence="1">Type I restriction enzyme R protein N-terminal domain-containing protein</fullName>
    </recommendedName>
</protein>
<dbReference type="Proteomes" id="UP000303581">
    <property type="component" value="Unassembled WGS sequence"/>
</dbReference>
<dbReference type="Pfam" id="PF13588">
    <property type="entry name" value="HSDR_N_2"/>
    <property type="match status" value="1"/>
</dbReference>
<gene>
    <name evidence="2" type="ORF">PAGU1579_04020</name>
</gene>
<sequence length="399" mass="45992">MKYIEAIFDKIELEKFQRDGDCIYDPIRCFLLAATPEECVRQKTIVFLQQELGIPVNQIFVEESMVHTKKGARGRADIVIYRDDECTDVLMIIECKAPHINILGDEVFKQASGYREILNAEYIMLVNGIEAIIYYYNDGAYHEVKDIPLLEELLRKKISFVEPEPFEEFRYEELMSDEFQEAFAENSDISEYTPQYIKGFALNLINLIIYKEIKNSKFLEKIGVSDDCRVSMPHFGNSGGGNYQVWSHMFIAKDYLNRDQVLGISICATAHTENDPHWGNRTGTTQLNVSITNKESRHHSLQLNLDRCCRYNPLTNIVDITHNGSLTRGKGGAAKRADVIAYIKDRAPELVHGDEIYLGRLNNSRLLEWNDSNVQSFIRNLLRYAVLRDGFRAEYKKSK</sequence>
<dbReference type="InterPro" id="IPR029464">
    <property type="entry name" value="HSDR_N"/>
</dbReference>
<dbReference type="AlphaFoldDB" id="A0A480B4W4"/>
<proteinExistence type="predicted"/>
<dbReference type="Gene3D" id="3.90.1570.30">
    <property type="match status" value="1"/>
</dbReference>
<comment type="caution">
    <text evidence="2">The sequence shown here is derived from an EMBL/GenBank/DDBJ whole genome shotgun (WGS) entry which is preliminary data.</text>
</comment>
<feature type="domain" description="Type I restriction enzyme R protein N-terminal" evidence="1">
    <location>
        <begin position="36"/>
        <end position="148"/>
    </location>
</feature>
<dbReference type="EMBL" id="BJCR01000006">
    <property type="protein sequence ID" value="GCL68633.1"/>
    <property type="molecule type" value="Genomic_DNA"/>
</dbReference>
<reference evidence="2 3" key="1">
    <citation type="submission" date="2019-03" db="EMBL/GenBank/DDBJ databases">
        <title>Draft genome sequences of two Veillonella tobetsuensis clinical isolates from intraoperative bronchial fluids of elderly patients with pulmonary carcinoma.</title>
        <authorList>
            <person name="Akiyama T."/>
        </authorList>
    </citation>
    <scope>NUCLEOTIDE SEQUENCE [LARGE SCALE GENOMIC DNA]</scope>
    <source>
        <strain evidence="2 3">PAGU 1579</strain>
    </source>
</reference>
<dbReference type="RefSeq" id="WP_137661612.1">
    <property type="nucleotide sequence ID" value="NZ_BJCR01000006.1"/>
</dbReference>
<keyword evidence="3" id="KW-1185">Reference proteome</keyword>
<evidence type="ECO:0000313" key="2">
    <source>
        <dbReference type="EMBL" id="GCL68633.1"/>
    </source>
</evidence>
<organism evidence="2 3">
    <name type="scientific">Veillonella tobetsuensis</name>
    <dbReference type="NCBI Taxonomy" id="1110546"/>
    <lineage>
        <taxon>Bacteria</taxon>
        <taxon>Bacillati</taxon>
        <taxon>Bacillota</taxon>
        <taxon>Negativicutes</taxon>
        <taxon>Veillonellales</taxon>
        <taxon>Veillonellaceae</taxon>
        <taxon>Veillonella</taxon>
    </lineage>
</organism>
<accession>A0A480B4W4</accession>
<evidence type="ECO:0000259" key="1">
    <source>
        <dbReference type="Pfam" id="PF13588"/>
    </source>
</evidence>
<evidence type="ECO:0000313" key="3">
    <source>
        <dbReference type="Proteomes" id="UP000303581"/>
    </source>
</evidence>